<dbReference type="PANTHER" id="PTHR13723">
    <property type="entry name" value="ADAMTS A DISINTEGRIN AND METALLOPROTEASE WITH THROMBOSPONDIN MOTIFS PROTEASE"/>
    <property type="match status" value="1"/>
</dbReference>
<evidence type="ECO:0000256" key="2">
    <source>
        <dbReference type="ARBA" id="ARBA00022525"/>
    </source>
</evidence>
<dbReference type="PANTHER" id="PTHR13723:SF294">
    <property type="entry name" value="A DISINTEGRIN AND METALLOPROTEINASE WITH THROMBOSPONDIN MOTIFS 7-LIKE PROTEIN"/>
    <property type="match status" value="1"/>
</dbReference>
<gene>
    <name evidence="12" type="ORF">HERILL_LOCUS9005</name>
</gene>
<evidence type="ECO:0000256" key="10">
    <source>
        <dbReference type="PROSITE-ProRule" id="PRU00276"/>
    </source>
</evidence>
<accession>A0A7R8UUI0</accession>
<evidence type="ECO:0000313" key="13">
    <source>
        <dbReference type="Proteomes" id="UP000594454"/>
    </source>
</evidence>
<dbReference type="Gene3D" id="3.40.1620.60">
    <property type="match status" value="1"/>
</dbReference>
<proteinExistence type="predicted"/>
<comment type="subcellular location">
    <subcellularLocation>
        <location evidence="1">Secreted</location>
    </subcellularLocation>
</comment>
<keyword evidence="8" id="KW-1015">Disulfide bond</keyword>
<dbReference type="OrthoDB" id="8000493at2759"/>
<dbReference type="Pfam" id="PF17771">
    <property type="entry name" value="ADAMTS_CR_2"/>
    <property type="match status" value="1"/>
</dbReference>
<dbReference type="InterPro" id="IPR036383">
    <property type="entry name" value="TSP1_rpt_sf"/>
</dbReference>
<evidence type="ECO:0000256" key="7">
    <source>
        <dbReference type="ARBA" id="ARBA00023049"/>
    </source>
</evidence>
<evidence type="ECO:0000259" key="11">
    <source>
        <dbReference type="PROSITE" id="PS50215"/>
    </source>
</evidence>
<dbReference type="InterPro" id="IPR000884">
    <property type="entry name" value="TSP1_rpt"/>
</dbReference>
<dbReference type="InterPro" id="IPR024079">
    <property type="entry name" value="MetalloPept_cat_dom_sf"/>
</dbReference>
<feature type="active site" evidence="10">
    <location>
        <position position="422"/>
    </location>
</feature>
<evidence type="ECO:0000313" key="12">
    <source>
        <dbReference type="EMBL" id="CAD7086213.1"/>
    </source>
</evidence>
<feature type="domain" description="Peptidase M12B" evidence="11">
    <location>
        <begin position="254"/>
        <end position="461"/>
    </location>
</feature>
<organism evidence="12 13">
    <name type="scientific">Hermetia illucens</name>
    <name type="common">Black soldier fly</name>
    <dbReference type="NCBI Taxonomy" id="343691"/>
    <lineage>
        <taxon>Eukaryota</taxon>
        <taxon>Metazoa</taxon>
        <taxon>Ecdysozoa</taxon>
        <taxon>Arthropoda</taxon>
        <taxon>Hexapoda</taxon>
        <taxon>Insecta</taxon>
        <taxon>Pterygota</taxon>
        <taxon>Neoptera</taxon>
        <taxon>Endopterygota</taxon>
        <taxon>Diptera</taxon>
        <taxon>Brachycera</taxon>
        <taxon>Stratiomyomorpha</taxon>
        <taxon>Stratiomyidae</taxon>
        <taxon>Hermetiinae</taxon>
        <taxon>Hermetia</taxon>
    </lineage>
</organism>
<keyword evidence="3" id="KW-0645">Protease</keyword>
<evidence type="ECO:0000256" key="8">
    <source>
        <dbReference type="ARBA" id="ARBA00023157"/>
    </source>
</evidence>
<evidence type="ECO:0000256" key="5">
    <source>
        <dbReference type="ARBA" id="ARBA00022801"/>
    </source>
</evidence>
<dbReference type="InterPro" id="IPR041645">
    <property type="entry name" value="ADAMTS_CR_2"/>
</dbReference>
<dbReference type="GO" id="GO:0030198">
    <property type="term" value="P:extracellular matrix organization"/>
    <property type="evidence" value="ECO:0007669"/>
    <property type="project" value="TreeGrafter"/>
</dbReference>
<dbReference type="Proteomes" id="UP000594454">
    <property type="component" value="Chromosome 3"/>
</dbReference>
<dbReference type="InParanoid" id="A0A7R8UUI0"/>
<dbReference type="SUPFAM" id="SSF55486">
    <property type="entry name" value="Metalloproteases ('zincins'), catalytic domain"/>
    <property type="match status" value="1"/>
</dbReference>
<dbReference type="PROSITE" id="PS50215">
    <property type="entry name" value="ADAM_MEPRO"/>
    <property type="match status" value="1"/>
</dbReference>
<dbReference type="GO" id="GO:0031012">
    <property type="term" value="C:extracellular matrix"/>
    <property type="evidence" value="ECO:0007669"/>
    <property type="project" value="TreeGrafter"/>
</dbReference>
<dbReference type="PROSITE" id="PS50092">
    <property type="entry name" value="TSP1"/>
    <property type="match status" value="1"/>
</dbReference>
<feature type="binding site" evidence="10">
    <location>
        <position position="425"/>
    </location>
    <ligand>
        <name>Zn(2+)</name>
        <dbReference type="ChEBI" id="CHEBI:29105"/>
        <note>catalytic</note>
    </ligand>
</feature>
<dbReference type="GO" id="GO:0046872">
    <property type="term" value="F:metal ion binding"/>
    <property type="evidence" value="ECO:0007669"/>
    <property type="project" value="UniProtKB-KW"/>
</dbReference>
<dbReference type="OMA" id="CATEGFI"/>
<reference evidence="12 13" key="1">
    <citation type="submission" date="2020-11" db="EMBL/GenBank/DDBJ databases">
        <authorList>
            <person name="Wallbank WR R."/>
            <person name="Pardo Diaz C."/>
            <person name="Kozak K."/>
            <person name="Martin S."/>
            <person name="Jiggins C."/>
            <person name="Moest M."/>
            <person name="Warren A I."/>
            <person name="Generalovic N T."/>
            <person name="Byers J.R.P. K."/>
            <person name="Montejo-Kovacevich G."/>
            <person name="Yen C E."/>
        </authorList>
    </citation>
    <scope>NUCLEOTIDE SEQUENCE [LARGE SCALE GENOMIC DNA]</scope>
</reference>
<sequence>MANCVNGCSDIAGAIQDVTRRKSRKWNCSVSFVLLWLSFACNAVNGEKFRLHDFMDESELKFYFDGAMSESGGFPEYELVDLQVRNKRIARAGDTDVRKRELNFHAFDKSIHLDLHQNDVLISPQMRVVARTIRGDYEDVLNGNDGNLNKSCLYLHRDRDSVGAFSNCHGEDFVGIVLMPNDTFEVQPLTDRLKTVLSCEGYQQDLDAVHFVRRVHPPDVPFGNDSRLLQSAKLLQEDISKRMSRGYIPPFGRVIIEVGVFFDEAAYKIFSPFFDNDDQKLVEMILAYMNAVQAIYHHSSLGIPIDISIVHIELMHKQPSTLPHHNGEREALLDSFCAYQKRLNPPGDDEPNHWDMGLYISGLDFYSYENGFNSGATMGLATVRGVCTPAYSCVIAEFGTTNAFRRPYPSAGFTSVYILAHEMGHNLGMAHDSTGNYCAKEGYIMSPSRGTQGETSWSSCSAQVARDLPNWATCLRDPPEYVPVEYNAWKYQGYPGQSWPAKRQCELLLLDKDAVDSPTNGPYSICQNLQCRSPHRSGYFFAGPALEGTTCGRSMWCEGGYCTPKKDIAKPAETVVPGGWSPWKTSKCASACIQKSKGFQTRRRVCDNPKPVNTNEGCDGSSYDVELCDDSRICRNIKRFSPITYASDRCRAFSRRLHTLDPRGYGLQAPHENNRLWMACAIFCRRANSLSYYTPRLELNDLGLDAYFPDGTWCHSDSSSNYYCQQHHCLPEGFQFGKFNVWAFSEDVPISNNANPNPMKPMNAKIRDYLSLDKFGKPLRTVLKPEDIDEIMRNEVWTDDLDYRDMPSRYQDEQYLVD</sequence>
<dbReference type="SUPFAM" id="SSF82895">
    <property type="entry name" value="TSP-1 type 1 repeat"/>
    <property type="match status" value="1"/>
</dbReference>
<dbReference type="Gene3D" id="3.40.390.10">
    <property type="entry name" value="Collagenase (Catalytic Domain)"/>
    <property type="match status" value="1"/>
</dbReference>
<evidence type="ECO:0000256" key="4">
    <source>
        <dbReference type="ARBA" id="ARBA00022723"/>
    </source>
</evidence>
<keyword evidence="5" id="KW-0378">Hydrolase</keyword>
<feature type="binding site" evidence="10">
    <location>
        <position position="431"/>
    </location>
    <ligand>
        <name>Zn(2+)</name>
        <dbReference type="ChEBI" id="CHEBI:29105"/>
        <note>catalytic</note>
    </ligand>
</feature>
<keyword evidence="6 10" id="KW-0862">Zinc</keyword>
<dbReference type="Pfam" id="PF13688">
    <property type="entry name" value="Reprolysin_5"/>
    <property type="match status" value="1"/>
</dbReference>
<dbReference type="Gene3D" id="2.20.100.10">
    <property type="entry name" value="Thrombospondin type-1 (TSP1) repeat"/>
    <property type="match status" value="1"/>
</dbReference>
<feature type="binding site" evidence="10">
    <location>
        <position position="421"/>
    </location>
    <ligand>
        <name>Zn(2+)</name>
        <dbReference type="ChEBI" id="CHEBI:29105"/>
        <note>catalytic</note>
    </ligand>
</feature>
<protein>
    <recommendedName>
        <fullName evidence="11">Peptidase M12B domain-containing protein</fullName>
    </recommendedName>
</protein>
<evidence type="ECO:0000256" key="6">
    <source>
        <dbReference type="ARBA" id="ARBA00022833"/>
    </source>
</evidence>
<evidence type="ECO:0000256" key="9">
    <source>
        <dbReference type="ARBA" id="ARBA00023180"/>
    </source>
</evidence>
<dbReference type="AlphaFoldDB" id="A0A7R8UUI0"/>
<name>A0A7R8UUI0_HERIL</name>
<keyword evidence="13" id="KW-1185">Reference proteome</keyword>
<dbReference type="GO" id="GO:0004222">
    <property type="term" value="F:metalloendopeptidase activity"/>
    <property type="evidence" value="ECO:0007669"/>
    <property type="project" value="InterPro"/>
</dbReference>
<evidence type="ECO:0000256" key="3">
    <source>
        <dbReference type="ARBA" id="ARBA00022670"/>
    </source>
</evidence>
<keyword evidence="2" id="KW-0964">Secreted</keyword>
<dbReference type="GO" id="GO:0005576">
    <property type="term" value="C:extracellular region"/>
    <property type="evidence" value="ECO:0007669"/>
    <property type="project" value="UniProtKB-SubCell"/>
</dbReference>
<dbReference type="EMBL" id="LR899011">
    <property type="protein sequence ID" value="CAD7086213.1"/>
    <property type="molecule type" value="Genomic_DNA"/>
</dbReference>
<keyword evidence="4 10" id="KW-0479">Metal-binding</keyword>
<dbReference type="InterPro" id="IPR050439">
    <property type="entry name" value="ADAMTS_ADAMTS-like"/>
</dbReference>
<evidence type="ECO:0000256" key="1">
    <source>
        <dbReference type="ARBA" id="ARBA00004613"/>
    </source>
</evidence>
<keyword evidence="9" id="KW-0325">Glycoprotein</keyword>
<comment type="caution">
    <text evidence="10">Lacks conserved residue(s) required for the propagation of feature annotation.</text>
</comment>
<keyword evidence="7" id="KW-0482">Metalloprotease</keyword>
<dbReference type="InterPro" id="IPR001590">
    <property type="entry name" value="Peptidase_M12B"/>
</dbReference>
<dbReference type="GO" id="GO:0006508">
    <property type="term" value="P:proteolysis"/>
    <property type="evidence" value="ECO:0007669"/>
    <property type="project" value="UniProtKB-KW"/>
</dbReference>